<dbReference type="PROSITE" id="PS51762">
    <property type="entry name" value="GH16_2"/>
    <property type="match status" value="1"/>
</dbReference>
<evidence type="ECO:0000313" key="4">
    <source>
        <dbReference type="Proteomes" id="UP000277212"/>
    </source>
</evidence>
<dbReference type="Pfam" id="PF00722">
    <property type="entry name" value="Glyco_hydro_16"/>
    <property type="match status" value="1"/>
</dbReference>
<protein>
    <recommendedName>
        <fullName evidence="2">GH16 domain-containing protein</fullName>
    </recommendedName>
</protein>
<evidence type="ECO:0000256" key="1">
    <source>
        <dbReference type="SAM" id="SignalP"/>
    </source>
</evidence>
<dbReference type="GO" id="GO:0004553">
    <property type="term" value="F:hydrolase activity, hydrolyzing O-glycosyl compounds"/>
    <property type="evidence" value="ECO:0007669"/>
    <property type="project" value="InterPro"/>
</dbReference>
<dbReference type="PANTHER" id="PTHR38121:SF5">
    <property type="entry name" value="GH16 DOMAIN-CONTAINING PROTEIN"/>
    <property type="match status" value="1"/>
</dbReference>
<dbReference type="SUPFAM" id="SSF49899">
    <property type="entry name" value="Concanavalin A-like lectins/glucanases"/>
    <property type="match status" value="1"/>
</dbReference>
<dbReference type="EMBL" id="NKUJ01000279">
    <property type="protein sequence ID" value="RMJ08608.1"/>
    <property type="molecule type" value="Genomic_DNA"/>
</dbReference>
<dbReference type="InterPro" id="IPR000757">
    <property type="entry name" value="Beta-glucanase-like"/>
</dbReference>
<dbReference type="PANTHER" id="PTHR38121">
    <property type="entry name" value="GH16 DOMAIN-CONTAINING PROTEIN"/>
    <property type="match status" value="1"/>
</dbReference>
<feature type="domain" description="GH16" evidence="2">
    <location>
        <begin position="42"/>
        <end position="280"/>
    </location>
</feature>
<feature type="signal peptide" evidence="1">
    <location>
        <begin position="1"/>
        <end position="17"/>
    </location>
</feature>
<gene>
    <name evidence="3" type="ORF">CDV36_011798</name>
</gene>
<dbReference type="GO" id="GO:0005975">
    <property type="term" value="P:carbohydrate metabolic process"/>
    <property type="evidence" value="ECO:0007669"/>
    <property type="project" value="InterPro"/>
</dbReference>
<feature type="chain" id="PRO_5017920984" description="GH16 domain-containing protein" evidence="1">
    <location>
        <begin position="18"/>
        <end position="370"/>
    </location>
</feature>
<dbReference type="OrthoDB" id="25131at2759"/>
<dbReference type="InterPro" id="IPR013320">
    <property type="entry name" value="ConA-like_dom_sf"/>
</dbReference>
<proteinExistence type="predicted"/>
<keyword evidence="4" id="KW-1185">Reference proteome</keyword>
<name>A0A3M2RTJ2_9HYPO</name>
<sequence length="370" mass="41910">MWFPTILLVAAGQLVFGICECGYSIVDLESQQPIFFTDYLETDFTRLPVISQDNDWVRQQFTVSAEDGRGDYGKAFKPENIRTYMAEMKGRLDEEAGLHLLVGSVIDDDGAIPGSELDTERQDLHWGSFRAGMKLTPSNGTCAAFFWYFNDTQEIDIEFLSREFDYDRGIYPVNLVVQSKQSLKAGYDASKTGTYKRVNLNFDPTDAFHEYRFDYTPNRVLFYADSKLIARMEGENMPSTGGHLILQHWSNGNQWWSGGPPTEDATVTVSYVKAYFNSSEPEHQERLSQECLRLKTKTSVICAVPDVTEQDARSGGRFFIDDQISNKKDTQDVNDDTNHATRGARVERNIVLASVSTCIFFSLKAGWNLL</sequence>
<dbReference type="Proteomes" id="UP000277212">
    <property type="component" value="Unassembled WGS sequence"/>
</dbReference>
<evidence type="ECO:0000259" key="2">
    <source>
        <dbReference type="PROSITE" id="PS51762"/>
    </source>
</evidence>
<comment type="caution">
    <text evidence="3">The sequence shown here is derived from an EMBL/GenBank/DDBJ whole genome shotgun (WGS) entry which is preliminary data.</text>
</comment>
<reference evidence="3 4" key="1">
    <citation type="submission" date="2017-06" db="EMBL/GenBank/DDBJ databases">
        <title>Comparative genomic analysis of Ambrosia Fusariam Clade fungi.</title>
        <authorList>
            <person name="Stajich J.E."/>
            <person name="Carrillo J."/>
            <person name="Kijimoto T."/>
            <person name="Eskalen A."/>
            <person name="O'Donnell K."/>
            <person name="Kasson M."/>
        </authorList>
    </citation>
    <scope>NUCLEOTIDE SEQUENCE [LARGE SCALE GENOMIC DNA]</scope>
    <source>
        <strain evidence="3">UCR3666</strain>
    </source>
</reference>
<dbReference type="CDD" id="cd00413">
    <property type="entry name" value="Glyco_hydrolase_16"/>
    <property type="match status" value="1"/>
</dbReference>
<dbReference type="AlphaFoldDB" id="A0A3M2RTJ2"/>
<organism evidence="3 4">
    <name type="scientific">Fusarium kuroshium</name>
    <dbReference type="NCBI Taxonomy" id="2010991"/>
    <lineage>
        <taxon>Eukaryota</taxon>
        <taxon>Fungi</taxon>
        <taxon>Dikarya</taxon>
        <taxon>Ascomycota</taxon>
        <taxon>Pezizomycotina</taxon>
        <taxon>Sordariomycetes</taxon>
        <taxon>Hypocreomycetidae</taxon>
        <taxon>Hypocreales</taxon>
        <taxon>Nectriaceae</taxon>
        <taxon>Fusarium</taxon>
        <taxon>Fusarium solani species complex</taxon>
    </lineage>
</organism>
<evidence type="ECO:0000313" key="3">
    <source>
        <dbReference type="EMBL" id="RMJ08608.1"/>
    </source>
</evidence>
<accession>A0A3M2RTJ2</accession>
<dbReference type="Gene3D" id="2.60.120.200">
    <property type="match status" value="1"/>
</dbReference>
<dbReference type="STRING" id="2010991.A0A3M2RTJ2"/>
<keyword evidence="1" id="KW-0732">Signal</keyword>